<keyword evidence="7" id="KW-1133">Transmembrane helix</keyword>
<dbReference type="GO" id="GO:0020037">
    <property type="term" value="F:heme binding"/>
    <property type="evidence" value="ECO:0007669"/>
    <property type="project" value="InterPro"/>
</dbReference>
<dbReference type="SUPFAM" id="SSF55856">
    <property type="entry name" value="Cytochrome b5-like heme/steroid binding domain"/>
    <property type="match status" value="1"/>
</dbReference>
<dbReference type="Pfam" id="PF00171">
    <property type="entry name" value="Aldedh"/>
    <property type="match status" value="1"/>
</dbReference>
<comment type="caution">
    <text evidence="14">The sequence shown here is derived from an EMBL/GenBank/DDBJ whole genome shotgun (WGS) entry which is preliminary data.</text>
</comment>
<comment type="subcellular location">
    <subcellularLocation>
        <location evidence="1">Membrane</location>
    </subcellularLocation>
</comment>
<dbReference type="Gene3D" id="3.40.605.10">
    <property type="entry name" value="Aldehyde Dehydrogenase, Chain A, domain 1"/>
    <property type="match status" value="1"/>
</dbReference>
<dbReference type="Gene3D" id="3.40.309.10">
    <property type="entry name" value="Aldehyde Dehydrogenase, Chain A, domain 2"/>
    <property type="match status" value="1"/>
</dbReference>
<feature type="domain" description="Cytochrome b5 heme-binding" evidence="13">
    <location>
        <begin position="5"/>
        <end position="81"/>
    </location>
</feature>
<evidence type="ECO:0000256" key="5">
    <source>
        <dbReference type="ARBA" id="ARBA00022723"/>
    </source>
</evidence>
<dbReference type="InterPro" id="IPR036400">
    <property type="entry name" value="Cyt_B5-like_heme/steroid_sf"/>
</dbReference>
<keyword evidence="4" id="KW-0812">Transmembrane</keyword>
<dbReference type="PROSITE" id="PS00191">
    <property type="entry name" value="CYTOCHROME_B5_1"/>
    <property type="match status" value="1"/>
</dbReference>
<feature type="active site" evidence="11">
    <location>
        <position position="316"/>
    </location>
</feature>
<dbReference type="InterPro" id="IPR016160">
    <property type="entry name" value="Ald_DH_CS_CYS"/>
</dbReference>
<evidence type="ECO:0000256" key="6">
    <source>
        <dbReference type="ARBA" id="ARBA00022857"/>
    </source>
</evidence>
<dbReference type="InterPro" id="IPR015590">
    <property type="entry name" value="Aldehyde_DH_dom"/>
</dbReference>
<proteinExistence type="inferred from homology"/>
<evidence type="ECO:0000256" key="2">
    <source>
        <dbReference type="ARBA" id="ARBA00009986"/>
    </source>
</evidence>
<dbReference type="EMBL" id="CAJVPI010000008">
    <property type="protein sequence ID" value="CAG8453798.1"/>
    <property type="molecule type" value="Genomic_DNA"/>
</dbReference>
<evidence type="ECO:0000313" key="15">
    <source>
        <dbReference type="Proteomes" id="UP000789739"/>
    </source>
</evidence>
<evidence type="ECO:0000256" key="9">
    <source>
        <dbReference type="ARBA" id="ARBA00023004"/>
    </source>
</evidence>
<evidence type="ECO:0000256" key="8">
    <source>
        <dbReference type="ARBA" id="ARBA00023002"/>
    </source>
</evidence>
<dbReference type="PROSITE" id="PS00070">
    <property type="entry name" value="ALDEHYDE_DEHYDR_CYS"/>
    <property type="match status" value="1"/>
</dbReference>
<dbReference type="PRINTS" id="PR00363">
    <property type="entry name" value="CYTOCHROMEB5"/>
</dbReference>
<dbReference type="FunFam" id="3.40.605.10:FF:000012">
    <property type="entry name" value="NAD-dependent succinate-semialdehyde dehydrogenase"/>
    <property type="match status" value="1"/>
</dbReference>
<dbReference type="Pfam" id="PF00173">
    <property type="entry name" value="Cyt-b5"/>
    <property type="match status" value="1"/>
</dbReference>
<dbReference type="InterPro" id="IPR001199">
    <property type="entry name" value="Cyt_B5-like_heme/steroid-bd"/>
</dbReference>
<accession>A0A9N8VLQ5</accession>
<keyword evidence="15" id="KW-1185">Reference proteome</keyword>
<keyword evidence="6" id="KW-0521">NADP</keyword>
<evidence type="ECO:0000313" key="14">
    <source>
        <dbReference type="EMBL" id="CAG8453798.1"/>
    </source>
</evidence>
<evidence type="ECO:0000259" key="13">
    <source>
        <dbReference type="PROSITE" id="PS50255"/>
    </source>
</evidence>
<dbReference type="CDD" id="cd07102">
    <property type="entry name" value="ALDH_EDX86601"/>
    <property type="match status" value="1"/>
</dbReference>
<dbReference type="GO" id="GO:0016020">
    <property type="term" value="C:membrane"/>
    <property type="evidence" value="ECO:0007669"/>
    <property type="project" value="UniProtKB-SubCell"/>
</dbReference>
<evidence type="ECO:0000256" key="4">
    <source>
        <dbReference type="ARBA" id="ARBA00022692"/>
    </source>
</evidence>
<evidence type="ECO:0000256" key="10">
    <source>
        <dbReference type="ARBA" id="ARBA00023136"/>
    </source>
</evidence>
<keyword evidence="9" id="KW-0408">Iron</keyword>
<dbReference type="InterPro" id="IPR016162">
    <property type="entry name" value="Ald_DH_N"/>
</dbReference>
<dbReference type="PANTHER" id="PTHR11699">
    <property type="entry name" value="ALDEHYDE DEHYDROGENASE-RELATED"/>
    <property type="match status" value="1"/>
</dbReference>
<dbReference type="FunFam" id="3.10.120.10:FF:000002">
    <property type="entry name" value="Cytochrome b5 type B"/>
    <property type="match status" value="1"/>
</dbReference>
<evidence type="ECO:0000256" key="1">
    <source>
        <dbReference type="ARBA" id="ARBA00004370"/>
    </source>
</evidence>
<keyword evidence="5" id="KW-0479">Metal-binding</keyword>
<evidence type="ECO:0000256" key="11">
    <source>
        <dbReference type="PROSITE-ProRule" id="PRU10007"/>
    </source>
</evidence>
<dbReference type="OrthoDB" id="310895at2759"/>
<dbReference type="GO" id="GO:0016620">
    <property type="term" value="F:oxidoreductase activity, acting on the aldehyde or oxo group of donors, NAD or NADP as acceptor"/>
    <property type="evidence" value="ECO:0007669"/>
    <property type="project" value="InterPro"/>
</dbReference>
<dbReference type="AlphaFoldDB" id="A0A9N8VLQ5"/>
<gene>
    <name evidence="14" type="ORF">PBRASI_LOCUS189</name>
</gene>
<protein>
    <submittedName>
        <fullName evidence="14">1021_t:CDS:1</fullName>
    </submittedName>
</protein>
<dbReference type="SMART" id="SM01117">
    <property type="entry name" value="Cyt-b5"/>
    <property type="match status" value="1"/>
</dbReference>
<organism evidence="14 15">
    <name type="scientific">Paraglomus brasilianum</name>
    <dbReference type="NCBI Taxonomy" id="144538"/>
    <lineage>
        <taxon>Eukaryota</taxon>
        <taxon>Fungi</taxon>
        <taxon>Fungi incertae sedis</taxon>
        <taxon>Mucoromycota</taxon>
        <taxon>Glomeromycotina</taxon>
        <taxon>Glomeromycetes</taxon>
        <taxon>Paraglomerales</taxon>
        <taxon>Paraglomeraceae</taxon>
        <taxon>Paraglomus</taxon>
    </lineage>
</organism>
<dbReference type="InterPro" id="IPR016161">
    <property type="entry name" value="Ald_DH/histidinol_DH"/>
</dbReference>
<evidence type="ECO:0000256" key="7">
    <source>
        <dbReference type="ARBA" id="ARBA00022989"/>
    </source>
</evidence>
<dbReference type="PROSITE" id="PS50255">
    <property type="entry name" value="CYTOCHROME_B5_2"/>
    <property type="match status" value="1"/>
</dbReference>
<comment type="similarity">
    <text evidence="2 12">Belongs to the aldehyde dehydrogenase family.</text>
</comment>
<keyword evidence="3" id="KW-0349">Heme</keyword>
<dbReference type="PROSITE" id="PS00687">
    <property type="entry name" value="ALDEHYDE_DEHYDR_GLU"/>
    <property type="match status" value="1"/>
</dbReference>
<dbReference type="GO" id="GO:0046872">
    <property type="term" value="F:metal ion binding"/>
    <property type="evidence" value="ECO:0007669"/>
    <property type="project" value="UniProtKB-KW"/>
</dbReference>
<dbReference type="InterPro" id="IPR018506">
    <property type="entry name" value="Cyt_B5_heme-BS"/>
</dbReference>
<keyword evidence="10" id="KW-0472">Membrane</keyword>
<evidence type="ECO:0000256" key="12">
    <source>
        <dbReference type="RuleBase" id="RU003345"/>
    </source>
</evidence>
<reference evidence="14" key="1">
    <citation type="submission" date="2021-06" db="EMBL/GenBank/DDBJ databases">
        <authorList>
            <person name="Kallberg Y."/>
            <person name="Tangrot J."/>
            <person name="Rosling A."/>
        </authorList>
    </citation>
    <scope>NUCLEOTIDE SEQUENCE</scope>
    <source>
        <strain evidence="14">BR232B</strain>
    </source>
</reference>
<name>A0A9N8VLQ5_9GLOM</name>
<dbReference type="SUPFAM" id="SSF53720">
    <property type="entry name" value="ALDH-like"/>
    <property type="match status" value="1"/>
</dbReference>
<keyword evidence="8 12" id="KW-0560">Oxidoreductase</keyword>
<sequence length="553" mass="61366">MAQSTKEFTLRELSSYNTKKSLYICIQGKVYDVSKFVDEHPGGEEVLLDVAGRDATQVFEDIGHSGEALDILKTLLVGNMKTYPMQDRTTISPIDNTTCVIRSLASPERVDETIKRSAAAFEKWKRVPVQTRIRILSKFVDSFAARKDEIARELTIQMGRPIRYAPGEINGTVQRGKYMISIAEESLKDYEVESSEGSQFKKFIKKVPLGPILIIAAWNYPYLISVNGVVPAILAGNTVILKQSAQTPLCAERFAEAFREAGLPDGVFQYLHMDHAATARVIEHPSIAYVNFTGSVEAGHEVQKAASAKFMATGLELGGKDPAYVRPDADLDYTVEQLVDGSFFNSGQCCCAIERIYVHEDIYDTFLEKFVALTKQYKLGNPLDSETTLGPMVRTKAAEFVRGQINDAVKMGAKPLIEKSLFPADKDNTPYMAPQVLVDVNHSMRVMTEESFGPVIGIMKVKSDEEAIKLMNDSEFGLTASIWTKNADAAIAIGNEIDTGTWFMNRCDYLDPALAWVGVKNSGRGCTLSKFGFDYLTRPKSYHLKLVTSEKIN</sequence>
<dbReference type="Gene3D" id="3.10.120.10">
    <property type="entry name" value="Cytochrome b5-like heme/steroid binding domain"/>
    <property type="match status" value="1"/>
</dbReference>
<dbReference type="Proteomes" id="UP000789739">
    <property type="component" value="Unassembled WGS sequence"/>
</dbReference>
<dbReference type="InterPro" id="IPR029510">
    <property type="entry name" value="Ald_DH_CS_GLU"/>
</dbReference>
<dbReference type="FunFam" id="3.40.309.10:FF:000009">
    <property type="entry name" value="Aldehyde dehydrogenase A"/>
    <property type="match status" value="1"/>
</dbReference>
<evidence type="ECO:0000256" key="3">
    <source>
        <dbReference type="ARBA" id="ARBA00022617"/>
    </source>
</evidence>
<dbReference type="InterPro" id="IPR016163">
    <property type="entry name" value="Ald_DH_C"/>
</dbReference>